<reference evidence="3 4" key="1">
    <citation type="submission" date="2023-08" db="EMBL/GenBank/DDBJ databases">
        <title>Achromobacter seleniivolatilans sp. nov., isolated from seleniferous soil.</title>
        <authorList>
            <person name="Zhang S."/>
            <person name="Li K."/>
            <person name="Peng J."/>
            <person name="Zhao Q."/>
            <person name="Wang H."/>
            <person name="Guo Y."/>
        </authorList>
    </citation>
    <scope>NUCLEOTIDE SEQUENCE [LARGE SCALE GENOMIC DNA]</scope>
    <source>
        <strain evidence="3 4">R39</strain>
        <plasmid evidence="3 4">unnamed</plasmid>
    </source>
</reference>
<evidence type="ECO:0000313" key="4">
    <source>
        <dbReference type="Proteomes" id="UP001234798"/>
    </source>
</evidence>
<evidence type="ECO:0008006" key="5">
    <source>
        <dbReference type="Google" id="ProtNLM"/>
    </source>
</evidence>
<protein>
    <recommendedName>
        <fullName evidence="5">TrfB transcriptional repressor protein domain-containing protein</fullName>
    </recommendedName>
</protein>
<dbReference type="InterPro" id="IPR053721">
    <property type="entry name" value="Fimbrial_Adhesin_Reg"/>
</dbReference>
<evidence type="ECO:0000256" key="1">
    <source>
        <dbReference type="ARBA" id="ARBA00023015"/>
    </source>
</evidence>
<geneLocation type="plasmid" evidence="3 4">
    <name>unnamed</name>
</geneLocation>
<sequence>MTTEFSETLTTDQFAALADVARLDSPALRDAMRRIVLVGAQRLDVAVELGVGKATISNAISRLRGALSIAHAALPGRGGAAPMPLAENSQFDALCHIARLRPQEVVATRAMAVDGLSPEQAAHAADCSIATAKGAAGKLLAALDLAAAAAAAKRPPKYEWASRLVPYALPKQRLR</sequence>
<dbReference type="RefSeq" id="WP_306951873.1">
    <property type="nucleotide sequence ID" value="NZ_CP132977.1"/>
</dbReference>
<organism evidence="3 4">
    <name type="scientific">Achromobacter seleniivolatilans</name>
    <dbReference type="NCBI Taxonomy" id="3047478"/>
    <lineage>
        <taxon>Bacteria</taxon>
        <taxon>Pseudomonadati</taxon>
        <taxon>Pseudomonadota</taxon>
        <taxon>Betaproteobacteria</taxon>
        <taxon>Burkholderiales</taxon>
        <taxon>Alcaligenaceae</taxon>
        <taxon>Achromobacter</taxon>
    </lineage>
</organism>
<name>A0ABY9MA92_9BURK</name>
<keyword evidence="4" id="KW-1185">Reference proteome</keyword>
<dbReference type="Gene3D" id="1.10.10.2690">
    <property type="match status" value="2"/>
</dbReference>
<dbReference type="Proteomes" id="UP001234798">
    <property type="component" value="Plasmid unnamed"/>
</dbReference>
<keyword evidence="3" id="KW-0614">Plasmid</keyword>
<evidence type="ECO:0000256" key="2">
    <source>
        <dbReference type="ARBA" id="ARBA00023163"/>
    </source>
</evidence>
<evidence type="ECO:0000313" key="3">
    <source>
        <dbReference type="EMBL" id="WMD23941.1"/>
    </source>
</evidence>
<dbReference type="EMBL" id="CP132977">
    <property type="protein sequence ID" value="WMD23941.1"/>
    <property type="molecule type" value="Genomic_DNA"/>
</dbReference>
<keyword evidence="2" id="KW-0804">Transcription</keyword>
<keyword evidence="1" id="KW-0805">Transcription regulation</keyword>
<accession>A0ABY9MA92</accession>
<gene>
    <name evidence="3" type="ORF">RAS12_30375</name>
</gene>
<proteinExistence type="predicted"/>